<dbReference type="Gene3D" id="3.40.470.10">
    <property type="entry name" value="Uracil-DNA glycosylase-like domain"/>
    <property type="match status" value="1"/>
</dbReference>
<accession>A0A0F9GEI6</accession>
<sequence length="53" mass="5903">MVREMLNHNNQLPLCPQCPKRLNSLAHGPVPPNGPTPCRLMFIGEGPARDEVR</sequence>
<organism evidence="1">
    <name type="scientific">marine sediment metagenome</name>
    <dbReference type="NCBI Taxonomy" id="412755"/>
    <lineage>
        <taxon>unclassified sequences</taxon>
        <taxon>metagenomes</taxon>
        <taxon>ecological metagenomes</taxon>
    </lineage>
</organism>
<evidence type="ECO:0000313" key="1">
    <source>
        <dbReference type="EMBL" id="KKL61602.1"/>
    </source>
</evidence>
<feature type="non-terminal residue" evidence="1">
    <location>
        <position position="53"/>
    </location>
</feature>
<dbReference type="InterPro" id="IPR036895">
    <property type="entry name" value="Uracil-DNA_glycosylase-like_sf"/>
</dbReference>
<dbReference type="SUPFAM" id="SSF52141">
    <property type="entry name" value="Uracil-DNA glycosylase-like"/>
    <property type="match status" value="1"/>
</dbReference>
<name>A0A0F9GEI6_9ZZZZ</name>
<reference evidence="1" key="1">
    <citation type="journal article" date="2015" name="Nature">
        <title>Complex archaea that bridge the gap between prokaryotes and eukaryotes.</title>
        <authorList>
            <person name="Spang A."/>
            <person name="Saw J.H."/>
            <person name="Jorgensen S.L."/>
            <person name="Zaremba-Niedzwiedzka K."/>
            <person name="Martijn J."/>
            <person name="Lind A.E."/>
            <person name="van Eijk R."/>
            <person name="Schleper C."/>
            <person name="Guy L."/>
            <person name="Ettema T.J."/>
        </authorList>
    </citation>
    <scope>NUCLEOTIDE SEQUENCE</scope>
</reference>
<dbReference type="AlphaFoldDB" id="A0A0F9GEI6"/>
<dbReference type="EMBL" id="LAZR01028770">
    <property type="protein sequence ID" value="KKL61602.1"/>
    <property type="molecule type" value="Genomic_DNA"/>
</dbReference>
<proteinExistence type="predicted"/>
<gene>
    <name evidence="1" type="ORF">LCGC14_2193700</name>
</gene>
<protein>
    <recommendedName>
        <fullName evidence="2">Uracil-DNA glycosylase-like domain-containing protein</fullName>
    </recommendedName>
</protein>
<evidence type="ECO:0008006" key="2">
    <source>
        <dbReference type="Google" id="ProtNLM"/>
    </source>
</evidence>
<comment type="caution">
    <text evidence="1">The sequence shown here is derived from an EMBL/GenBank/DDBJ whole genome shotgun (WGS) entry which is preliminary data.</text>
</comment>